<evidence type="ECO:0000313" key="2">
    <source>
        <dbReference type="EMBL" id="PWD82042.1"/>
    </source>
</evidence>
<evidence type="ECO:0000313" key="3">
    <source>
        <dbReference type="Proteomes" id="UP000245020"/>
    </source>
</evidence>
<protein>
    <recommendedName>
        <fullName evidence="1">Glycosyl transferase family 25 domain-containing protein</fullName>
    </recommendedName>
</protein>
<sequence>MKFDINIISIPNSHRRNRFNSFPYPFNFFDAYSSPINFDVKKATENYGREIRNGEIGCTTSHYELYKNLKKSSKYNWHLILEDDAKIEEGFQPFYNNFDPSIFQNVPTILVLGHSKTIKKFQWVQKLKQPISVEFTCGHHQFGKKHVNLVGTVGYMINNAAIDTILKHTPYWLADDWRIIEEMGINVLHIKDNLVYEEFDGISLTNNQLFIQHDIKNQPITTILKIILNQLYFFTGIKKRYY</sequence>
<name>A0A2U2AHA8_9GAMM</name>
<dbReference type="Pfam" id="PF01755">
    <property type="entry name" value="Glyco_transf_25"/>
    <property type="match status" value="1"/>
</dbReference>
<gene>
    <name evidence="2" type="ORF">DC083_02335</name>
</gene>
<dbReference type="OrthoDB" id="9816113at2"/>
<dbReference type="RefSeq" id="WP_109188642.1">
    <property type="nucleotide sequence ID" value="NZ_BMYA01000001.1"/>
</dbReference>
<proteinExistence type="predicted"/>
<dbReference type="Proteomes" id="UP000245020">
    <property type="component" value="Unassembled WGS sequence"/>
</dbReference>
<reference evidence="3" key="1">
    <citation type="submission" date="2018-05" db="EMBL/GenBank/DDBJ databases">
        <title>Ignatzschineria dubaiensis sp. nov., isolated from necrotic foot tissues of dromedaries (Camelus dromedarius) and associated maggots in Dubai, United Arab Emirates.</title>
        <authorList>
            <person name="Tsang C.C."/>
            <person name="Tang J.Y.M."/>
            <person name="Fong J.Y.H."/>
            <person name="Kinne J."/>
            <person name="Lee H.H."/>
            <person name="Joseph M."/>
            <person name="Jose S."/>
            <person name="Schuster R.K."/>
            <person name="Tang Y."/>
            <person name="Sivakumar S."/>
            <person name="Chen J.H.K."/>
            <person name="Teng J.L.L."/>
            <person name="Lau S.K.P."/>
            <person name="Wernery U."/>
            <person name="Woo P.C.Y."/>
        </authorList>
    </citation>
    <scope>NUCLEOTIDE SEQUENCE [LARGE SCALE GENOMIC DNA]</scope>
    <source>
        <strain evidence="3">KCTC 22644</strain>
    </source>
</reference>
<organism evidence="2 3">
    <name type="scientific">Ignatzschineria ureiclastica</name>
    <dbReference type="NCBI Taxonomy" id="472582"/>
    <lineage>
        <taxon>Bacteria</taxon>
        <taxon>Pseudomonadati</taxon>
        <taxon>Pseudomonadota</taxon>
        <taxon>Gammaproteobacteria</taxon>
        <taxon>Cardiobacteriales</taxon>
        <taxon>Ignatzschineriaceae</taxon>
        <taxon>Ignatzschineria</taxon>
    </lineage>
</organism>
<keyword evidence="3" id="KW-1185">Reference proteome</keyword>
<dbReference type="AlphaFoldDB" id="A0A2U2AHA8"/>
<dbReference type="EMBL" id="QEWQ01000001">
    <property type="protein sequence ID" value="PWD82042.1"/>
    <property type="molecule type" value="Genomic_DNA"/>
</dbReference>
<evidence type="ECO:0000259" key="1">
    <source>
        <dbReference type="Pfam" id="PF01755"/>
    </source>
</evidence>
<comment type="caution">
    <text evidence="2">The sequence shown here is derived from an EMBL/GenBank/DDBJ whole genome shotgun (WGS) entry which is preliminary data.</text>
</comment>
<dbReference type="InterPro" id="IPR002654">
    <property type="entry name" value="Glyco_trans_25"/>
</dbReference>
<feature type="domain" description="Glycosyl transferase family 25" evidence="1">
    <location>
        <begin position="7"/>
        <end position="171"/>
    </location>
</feature>
<accession>A0A2U2AHA8</accession>